<keyword evidence="3 6" id="KW-0812">Transmembrane</keyword>
<dbReference type="EMBL" id="CCBQ010000038">
    <property type="protein sequence ID" value="CDO94523.1"/>
    <property type="molecule type" value="Genomic_DNA"/>
</dbReference>
<evidence type="ECO:0000313" key="7">
    <source>
        <dbReference type="EMBL" id="CDO94523.1"/>
    </source>
</evidence>
<dbReference type="OrthoDB" id="268928at2759"/>
<dbReference type="GO" id="GO:0016020">
    <property type="term" value="C:membrane"/>
    <property type="evidence" value="ECO:0007669"/>
    <property type="project" value="UniProtKB-SubCell"/>
</dbReference>
<reference evidence="7 8" key="1">
    <citation type="submission" date="2014-03" db="EMBL/GenBank/DDBJ databases">
        <title>The genome of Kluyveromyces dobzhanskii.</title>
        <authorList>
            <person name="Nystedt B."/>
            <person name="Astrom S."/>
        </authorList>
    </citation>
    <scope>NUCLEOTIDE SEQUENCE [LARGE SCALE GENOMIC DNA]</scope>
    <source>
        <strain evidence="7 8">CBS 2104</strain>
    </source>
</reference>
<keyword evidence="5 6" id="KW-0472">Membrane</keyword>
<evidence type="ECO:0000256" key="6">
    <source>
        <dbReference type="SAM" id="Phobius"/>
    </source>
</evidence>
<keyword evidence="8" id="KW-1185">Reference proteome</keyword>
<dbReference type="AlphaFoldDB" id="A0A0A8L6J4"/>
<dbReference type="InterPro" id="IPR007919">
    <property type="entry name" value="UPF0220"/>
</dbReference>
<comment type="subcellular location">
    <subcellularLocation>
        <location evidence="1">Membrane</location>
        <topology evidence="1">Multi-pass membrane protein</topology>
    </subcellularLocation>
</comment>
<evidence type="ECO:0000256" key="4">
    <source>
        <dbReference type="ARBA" id="ARBA00022989"/>
    </source>
</evidence>
<name>A0A0A8L6J4_9SACH</name>
<evidence type="ECO:0000256" key="3">
    <source>
        <dbReference type="ARBA" id="ARBA00022692"/>
    </source>
</evidence>
<organism evidence="7 8">
    <name type="scientific">Kluyveromyces dobzhanskii CBS 2104</name>
    <dbReference type="NCBI Taxonomy" id="1427455"/>
    <lineage>
        <taxon>Eukaryota</taxon>
        <taxon>Fungi</taxon>
        <taxon>Dikarya</taxon>
        <taxon>Ascomycota</taxon>
        <taxon>Saccharomycotina</taxon>
        <taxon>Saccharomycetes</taxon>
        <taxon>Saccharomycetales</taxon>
        <taxon>Saccharomycetaceae</taxon>
        <taxon>Kluyveromyces</taxon>
    </lineage>
</organism>
<proteinExistence type="inferred from homology"/>
<comment type="similarity">
    <text evidence="2">Belongs to the UPF0220 family.</text>
</comment>
<dbReference type="Pfam" id="PF05255">
    <property type="entry name" value="UPF0220"/>
    <property type="match status" value="1"/>
</dbReference>
<feature type="transmembrane region" description="Helical" evidence="6">
    <location>
        <begin position="105"/>
        <end position="131"/>
    </location>
</feature>
<keyword evidence="4 6" id="KW-1133">Transmembrane helix</keyword>
<dbReference type="PANTHER" id="PTHR13180">
    <property type="entry name" value="SMALL MEMBRANE PROTEIN-RELATED"/>
    <property type="match status" value="1"/>
</dbReference>
<gene>
    <name evidence="7" type="ORF">KLDO_g2786</name>
</gene>
<dbReference type="Proteomes" id="UP000031516">
    <property type="component" value="Unassembled WGS sequence"/>
</dbReference>
<protein>
    <submittedName>
        <fullName evidence="7">WGS project CCBQ000000000 data, contig 00017</fullName>
    </submittedName>
</protein>
<feature type="transmembrane region" description="Helical" evidence="6">
    <location>
        <begin position="26"/>
        <end position="47"/>
    </location>
</feature>
<sequence>MDTSHERLFSLPFKLPTSVSAKKVCVYLAGALYGAGLWSFLDCVLYSKHANGSDLHISFVDWIPMLCSVLGMAIVSSIEKNRLLQDALSSGTLTGSQSTAWQARVVLFLGFSLLASGISGSLVVLIVKFLLKDYSSYPTLGMGINNVLANFAILLSCTILWIGQNVEDEYNYSLTL</sequence>
<feature type="transmembrane region" description="Helical" evidence="6">
    <location>
        <begin position="143"/>
        <end position="163"/>
    </location>
</feature>
<evidence type="ECO:0000256" key="5">
    <source>
        <dbReference type="ARBA" id="ARBA00023136"/>
    </source>
</evidence>
<evidence type="ECO:0000256" key="1">
    <source>
        <dbReference type="ARBA" id="ARBA00004141"/>
    </source>
</evidence>
<evidence type="ECO:0000313" key="8">
    <source>
        <dbReference type="Proteomes" id="UP000031516"/>
    </source>
</evidence>
<comment type="caution">
    <text evidence="7">The sequence shown here is derived from an EMBL/GenBank/DDBJ whole genome shotgun (WGS) entry which is preliminary data.</text>
</comment>
<evidence type="ECO:0000256" key="2">
    <source>
        <dbReference type="ARBA" id="ARBA00005335"/>
    </source>
</evidence>
<feature type="transmembrane region" description="Helical" evidence="6">
    <location>
        <begin position="59"/>
        <end position="78"/>
    </location>
</feature>
<accession>A0A0A8L6J4</accession>